<evidence type="ECO:0000256" key="1">
    <source>
        <dbReference type="ARBA" id="ARBA00007355"/>
    </source>
</evidence>
<dbReference type="Proteomes" id="UP000054498">
    <property type="component" value="Unassembled WGS sequence"/>
</dbReference>
<dbReference type="GeneID" id="25728838"/>
<dbReference type="GO" id="GO:0005743">
    <property type="term" value="C:mitochondrial inner membrane"/>
    <property type="evidence" value="ECO:0007669"/>
    <property type="project" value="UniProtKB-SubCell"/>
</dbReference>
<dbReference type="STRING" id="145388.A0A0D2M552"/>
<comment type="subcellular location">
    <subcellularLocation>
        <location evidence="2">Mitochondrion inner membrane</location>
        <topology evidence="2">Peripheral membrane protein</topology>
        <orientation evidence="2">Matrix side</orientation>
    </subcellularLocation>
</comment>
<dbReference type="KEGG" id="mng:MNEG_11563"/>
<dbReference type="AlphaFoldDB" id="A0A0D2M552"/>
<organism evidence="3 4">
    <name type="scientific">Monoraphidium neglectum</name>
    <dbReference type="NCBI Taxonomy" id="145388"/>
    <lineage>
        <taxon>Eukaryota</taxon>
        <taxon>Viridiplantae</taxon>
        <taxon>Chlorophyta</taxon>
        <taxon>core chlorophytes</taxon>
        <taxon>Chlorophyceae</taxon>
        <taxon>CS clade</taxon>
        <taxon>Sphaeropleales</taxon>
        <taxon>Selenastraceae</taxon>
        <taxon>Monoraphidium</taxon>
    </lineage>
</organism>
<keyword evidence="2" id="KW-0472">Membrane</keyword>
<sequence length="152" mass="17535">MSGLRAWVSKALEVGRVDKGIAWVRFFFDGNRWIQLMEQGPRGTLVGTDYNGNRYFENNDSGYTRKRWVIYAETKTNAYNPTTIPPEWHGWINYVNDLPPTTHEFKEPVYAVKATLTATGTDKAYQPKGAWADPDKRNWLKYEAWKPPSSQA</sequence>
<dbReference type="EMBL" id="KK103021">
    <property type="protein sequence ID" value="KIY96401.1"/>
    <property type="molecule type" value="Genomic_DNA"/>
</dbReference>
<dbReference type="PANTHER" id="PTHR12910">
    <property type="entry name" value="NADH-UBIQUINONE OXIDOREDUCTASE SUBUNIT B17.2"/>
    <property type="match status" value="1"/>
</dbReference>
<dbReference type="GO" id="GO:0006979">
    <property type="term" value="P:response to oxidative stress"/>
    <property type="evidence" value="ECO:0007669"/>
    <property type="project" value="TreeGrafter"/>
</dbReference>
<accession>A0A0D2M552</accession>
<dbReference type="InterPro" id="IPR007763">
    <property type="entry name" value="NDUFA12"/>
</dbReference>
<keyword evidence="2" id="KW-0813">Transport</keyword>
<protein>
    <recommendedName>
        <fullName evidence="2">NADH dehydrogenase [ubiquinone] 1 alpha subcomplex subunit 12</fullName>
    </recommendedName>
</protein>
<keyword evidence="2" id="KW-0496">Mitochondrion</keyword>
<reference evidence="3 4" key="1">
    <citation type="journal article" date="2013" name="BMC Genomics">
        <title>Reconstruction of the lipid metabolism for the microalga Monoraphidium neglectum from its genome sequence reveals characteristics suitable for biofuel production.</title>
        <authorList>
            <person name="Bogen C."/>
            <person name="Al-Dilaimi A."/>
            <person name="Albersmeier A."/>
            <person name="Wichmann J."/>
            <person name="Grundmann M."/>
            <person name="Rupp O."/>
            <person name="Lauersen K.J."/>
            <person name="Blifernez-Klassen O."/>
            <person name="Kalinowski J."/>
            <person name="Goesmann A."/>
            <person name="Mussgnug J.H."/>
            <person name="Kruse O."/>
        </authorList>
    </citation>
    <scope>NUCLEOTIDE SEQUENCE [LARGE SCALE GENOMIC DNA]</scope>
    <source>
        <strain evidence="3 4">SAG 48.87</strain>
    </source>
</reference>
<proteinExistence type="inferred from homology"/>
<keyword evidence="2" id="KW-0249">Electron transport</keyword>
<dbReference type="OrthoDB" id="274641at2759"/>
<dbReference type="GO" id="GO:0016491">
    <property type="term" value="F:oxidoreductase activity"/>
    <property type="evidence" value="ECO:0007669"/>
    <property type="project" value="UniProtKB-KW"/>
</dbReference>
<evidence type="ECO:0000313" key="3">
    <source>
        <dbReference type="EMBL" id="KIY96401.1"/>
    </source>
</evidence>
<keyword evidence="2" id="KW-0679">Respiratory chain</keyword>
<comment type="function">
    <text evidence="2">Accessory subunit of the mitochondrial membrane respiratory chain NADH dehydrogenase (Complex I), that is believed not to be involved in catalysis. Complex I functions in the transfer of electrons from NADH to the respiratory chain. The immediate electron acceptor for the enzyme is believed to be ubiquinone.</text>
</comment>
<name>A0A0D2M552_9CHLO</name>
<dbReference type="Pfam" id="PF05071">
    <property type="entry name" value="NDUFA12"/>
    <property type="match status" value="1"/>
</dbReference>
<comment type="similarity">
    <text evidence="1 2">Belongs to the complex I NDUFA12 subunit family.</text>
</comment>
<dbReference type="RefSeq" id="XP_013895421.1">
    <property type="nucleotide sequence ID" value="XM_014039967.1"/>
</dbReference>
<evidence type="ECO:0000313" key="4">
    <source>
        <dbReference type="Proteomes" id="UP000054498"/>
    </source>
</evidence>
<keyword evidence="3" id="KW-0560">Oxidoreductase</keyword>
<keyword evidence="4" id="KW-1185">Reference proteome</keyword>
<gene>
    <name evidence="3" type="ORF">MNEG_11563</name>
</gene>
<keyword evidence="2" id="KW-0999">Mitochondrion inner membrane</keyword>
<dbReference type="GO" id="GO:0045271">
    <property type="term" value="C:respiratory chain complex I"/>
    <property type="evidence" value="ECO:0007669"/>
    <property type="project" value="InterPro"/>
</dbReference>
<evidence type="ECO:0000256" key="2">
    <source>
        <dbReference type="RuleBase" id="RU363103"/>
    </source>
</evidence>
<dbReference type="PANTHER" id="PTHR12910:SF2">
    <property type="entry name" value="NADH DEHYDROGENASE [UBIQUINONE] 1 ALPHA SUBCOMPLEX SUBUNIT 12"/>
    <property type="match status" value="1"/>
</dbReference>